<dbReference type="HOGENOM" id="CLU_014411_2_0_6"/>
<dbReference type="GO" id="GO:0016740">
    <property type="term" value="F:transferase activity"/>
    <property type="evidence" value="ECO:0007669"/>
    <property type="project" value="UniProtKB-KW"/>
</dbReference>
<dbReference type="EMBL" id="FO203512">
    <property type="protein sequence ID" value="CCK75915.1"/>
    <property type="molecule type" value="Genomic_DNA"/>
</dbReference>
<feature type="domain" description="Carbamoyltransferase" evidence="2">
    <location>
        <begin position="6"/>
        <end position="346"/>
    </location>
</feature>
<evidence type="ECO:0000256" key="1">
    <source>
        <dbReference type="ARBA" id="ARBA00006129"/>
    </source>
</evidence>
<dbReference type="CDD" id="cd24033">
    <property type="entry name" value="ASKHA_NBD_NodU_CmcH-like_N"/>
    <property type="match status" value="1"/>
</dbReference>
<dbReference type="InterPro" id="IPR051338">
    <property type="entry name" value="NodU/CmcH_Carbamoyltrnsfr"/>
</dbReference>
<evidence type="ECO:0000313" key="4">
    <source>
        <dbReference type="EMBL" id="CCK75915.1"/>
    </source>
</evidence>
<dbReference type="PATRIC" id="fig|698738.3.peg.1801"/>
<proteinExistence type="inferred from homology"/>
<dbReference type="SUPFAM" id="SSF53067">
    <property type="entry name" value="Actin-like ATPase domain"/>
    <property type="match status" value="1"/>
</dbReference>
<comment type="similarity">
    <text evidence="1">Belongs to the NodU/CmcH family.</text>
</comment>
<gene>
    <name evidence="4" type="primary">albXV</name>
    <name evidence="4" type="ORF">OLEAN_C17390</name>
</gene>
<evidence type="ECO:0000259" key="3">
    <source>
        <dbReference type="Pfam" id="PF16861"/>
    </source>
</evidence>
<dbReference type="Proteomes" id="UP000032749">
    <property type="component" value="Chromosome"/>
</dbReference>
<name>R4YMF8_OLEAN</name>
<dbReference type="KEGG" id="oai:OLEAN_C17390"/>
<dbReference type="PANTHER" id="PTHR34847">
    <property type="entry name" value="NODULATION PROTEIN U"/>
    <property type="match status" value="1"/>
</dbReference>
<dbReference type="Pfam" id="PF16861">
    <property type="entry name" value="Carbam_trans_C"/>
    <property type="match status" value="1"/>
</dbReference>
<accession>R4YMF8</accession>
<protein>
    <submittedName>
        <fullName evidence="4">Similar to carbamoyl transferase AlbXV</fullName>
    </submittedName>
</protein>
<dbReference type="Gene3D" id="3.90.870.20">
    <property type="entry name" value="Carbamoyltransferase, C-terminal domain"/>
    <property type="match status" value="1"/>
</dbReference>
<evidence type="ECO:0000313" key="5">
    <source>
        <dbReference type="Proteomes" id="UP000032749"/>
    </source>
</evidence>
<dbReference type="OrthoDB" id="9780777at2"/>
<dbReference type="AlphaFoldDB" id="R4YMF8"/>
<evidence type="ECO:0000259" key="2">
    <source>
        <dbReference type="Pfam" id="PF02543"/>
    </source>
</evidence>
<reference evidence="4 5" key="1">
    <citation type="journal article" date="2013" name="Nat. Commun.">
        <title>Genome sequence and functional genomic analysis of the oil-degrading bacterium Oleispira antarctica.</title>
        <authorList>
            <person name="Kube M."/>
            <person name="Chernikova T.N."/>
            <person name="Al-Ramahi Y."/>
            <person name="Beloqui A."/>
            <person name="Lopez-Cortez N."/>
            <person name="Guazzaroni M.E."/>
            <person name="Heipieper H.J."/>
            <person name="Klages S."/>
            <person name="Kotsyurbenko O.R."/>
            <person name="Langer I."/>
            <person name="Nechitaylo T.Y."/>
            <person name="Lunsdorf H."/>
            <person name="Fernandez M."/>
            <person name="Juarez S."/>
            <person name="Ciordia S."/>
            <person name="Singer A."/>
            <person name="Kagan O."/>
            <person name="Egorova O."/>
            <person name="Petit P.A."/>
            <person name="Stogios P."/>
            <person name="Kim Y."/>
            <person name="Tchigvintsev A."/>
            <person name="Flick R."/>
            <person name="Denaro R."/>
            <person name="Genovese M."/>
            <person name="Albar J.P."/>
            <person name="Reva O.N."/>
            <person name="Martinez-Gomariz M."/>
            <person name="Tran H."/>
            <person name="Ferrer M."/>
            <person name="Savchenko A."/>
            <person name="Yakunin A.F."/>
            <person name="Yakimov M.M."/>
            <person name="Golyshina O.V."/>
            <person name="Reinhardt R."/>
            <person name="Golyshin P.N."/>
        </authorList>
    </citation>
    <scope>NUCLEOTIDE SEQUENCE [LARGE SCALE GENOMIC DNA]</scope>
</reference>
<dbReference type="Pfam" id="PF02543">
    <property type="entry name" value="Carbam_trans_N"/>
    <property type="match status" value="1"/>
</dbReference>
<dbReference type="InterPro" id="IPR003696">
    <property type="entry name" value="Carbtransf_dom"/>
</dbReference>
<dbReference type="InterPro" id="IPR038152">
    <property type="entry name" value="Carbam_trans_C_sf"/>
</dbReference>
<keyword evidence="5" id="KW-1185">Reference proteome</keyword>
<dbReference type="STRING" id="698738.OLEAN_C17390"/>
<organism evidence="4 5">
    <name type="scientific">Oleispira antarctica RB-8</name>
    <dbReference type="NCBI Taxonomy" id="698738"/>
    <lineage>
        <taxon>Bacteria</taxon>
        <taxon>Pseudomonadati</taxon>
        <taxon>Pseudomonadota</taxon>
        <taxon>Gammaproteobacteria</taxon>
        <taxon>Oceanospirillales</taxon>
        <taxon>Oceanospirillaceae</taxon>
        <taxon>Oleispira</taxon>
    </lineage>
</organism>
<keyword evidence="4" id="KW-0808">Transferase</keyword>
<dbReference type="Gene3D" id="3.30.420.40">
    <property type="match status" value="2"/>
</dbReference>
<dbReference type="InterPro" id="IPR031730">
    <property type="entry name" value="Carbam_trans_C"/>
</dbReference>
<feature type="domain" description="Carbamoyltransferase C-terminal" evidence="3">
    <location>
        <begin position="400"/>
        <end position="569"/>
    </location>
</feature>
<dbReference type="PANTHER" id="PTHR34847:SF1">
    <property type="entry name" value="NODULATION PROTEIN U"/>
    <property type="match status" value="1"/>
</dbReference>
<dbReference type="InterPro" id="IPR043129">
    <property type="entry name" value="ATPase_NBD"/>
</dbReference>
<sequence length="573" mass="64716">MKKNYVGIACSQHDPAIAIVNAEGEVVYAESTERHLQNKRTWNTFADDLIHVEKLLKKYTDKDADLVIAKTWSGKTQFSLKIIFLLLPLFKKKMIPYVYNVYYYLIESLQNVYDFSGKSLQFQRRMTNPDVKVEVQNCDHHLTHAATACFTSPFDEGVCAVIDGFGESTSTSFYSYKNGKITKLPGIKKSLQSLGMFYSMICKVCGFDPIKGEEWKVMGLAPYGKYNEDIYSKLKKILEVEDNRFVSRHFSVLNVYDELFEMQLKPGHSPIEAADIAFNGQLIFTELMTEILRHLHGQNISDNLILSGGCALNSACNGTILDQTPFKNLHVYSAPGDEGNAIGAALLAYYNDNPTKVPPVAQMTPYLGETMNLEVLNSCQKFSGLKHKVLSGKPLYERVATLLSEGKIIGWVQGRAEFGPRSLGNRSILADPRSVEMKDALNSRVKFREEFRPFAPSILHEHGDEYFENYQVSPYMERTLKFREAVWDKVPGVVHEDKTGRAQSVTREANEKYYDLISAFNDITGVPILINTSFNVMGKPIIHTVEDALSVFFTSGLDVLVIEDMVFEKSDFQ</sequence>